<evidence type="ECO:0000256" key="2">
    <source>
        <dbReference type="SAM" id="MobiDB-lite"/>
    </source>
</evidence>
<dbReference type="EMBL" id="JAELXT010000015">
    <property type="protein sequence ID" value="MBJ6126730.1"/>
    <property type="molecule type" value="Genomic_DNA"/>
</dbReference>
<dbReference type="Proteomes" id="UP000620670">
    <property type="component" value="Unassembled WGS sequence"/>
</dbReference>
<sequence>MSDTPRSPRPAFAGPTPVDKFRIGDYWLDHVAGSPFWYVCWNDPAIGDRRRLSLRTPDFAEAQRRLVRFIEGGGRDFERRGGDPLVRDVVLAYLDLPRKRESWASSWRTLLATLDAVAPSVTMSGFVGEVQKEMIRALHRRPMGPKSIANIMILLAAATRWAHAPNDRGQILSAHRYPVLCSVPDICAFLDVAEPGPRNWHPTRDEMAAALVALARDEPFRRLCVLMLLLACRTMAAATATRAQLDLRHGLYHVNPDGRRQTTKRRPVLPLPPRALAELAAWPEAEWVALSAPTIQGHFVTVRRRIGLPRLVSSAFRDYMATAMRHAHIDFGVPRVPAEEVEMWMGHRVSITPPAERLARRGLGGTIHERYGVFSPEYLATARLAVGTILDDLDRRTGGLLLPHAPALLPAPRPAAPLTLRQVPANQVFSPREMNCANHHPMDGFQGGESGEATQFQGENGGNRGHAGLVPASFRQARKPAFCTLDELWNILRAEAVADPV</sequence>
<dbReference type="InterPro" id="IPR013762">
    <property type="entry name" value="Integrase-like_cat_sf"/>
</dbReference>
<comment type="caution">
    <text evidence="3">The sequence shown here is derived from an EMBL/GenBank/DDBJ whole genome shotgun (WGS) entry which is preliminary data.</text>
</comment>
<dbReference type="SUPFAM" id="SSF56349">
    <property type="entry name" value="DNA breaking-rejoining enzymes"/>
    <property type="match status" value="1"/>
</dbReference>
<proteinExistence type="predicted"/>
<reference evidence="4" key="1">
    <citation type="submission" date="2020-12" db="EMBL/GenBank/DDBJ databases">
        <title>Hymenobacter sp.</title>
        <authorList>
            <person name="Kim M.K."/>
        </authorList>
    </citation>
    <scope>NUCLEOTIDE SEQUENCE [LARGE SCALE GENOMIC DNA]</scope>
    <source>
        <strain evidence="4">BT325</strain>
    </source>
</reference>
<feature type="region of interest" description="Disordered" evidence="2">
    <location>
        <begin position="446"/>
        <end position="467"/>
    </location>
</feature>
<name>A0ABS0Y352_9HYPH</name>
<keyword evidence="1" id="KW-0233">DNA recombination</keyword>
<protein>
    <recommendedName>
        <fullName evidence="5">Phage integrase family protein</fullName>
    </recommendedName>
</protein>
<evidence type="ECO:0000256" key="1">
    <source>
        <dbReference type="ARBA" id="ARBA00023172"/>
    </source>
</evidence>
<dbReference type="Gene3D" id="1.10.443.10">
    <property type="entry name" value="Intergrase catalytic core"/>
    <property type="match status" value="1"/>
</dbReference>
<organism evidence="3 4">
    <name type="scientific">Microvirga splendida</name>
    <dbReference type="NCBI Taxonomy" id="2795727"/>
    <lineage>
        <taxon>Bacteria</taxon>
        <taxon>Pseudomonadati</taxon>
        <taxon>Pseudomonadota</taxon>
        <taxon>Alphaproteobacteria</taxon>
        <taxon>Hyphomicrobiales</taxon>
        <taxon>Methylobacteriaceae</taxon>
        <taxon>Microvirga</taxon>
    </lineage>
</organism>
<gene>
    <name evidence="3" type="ORF">JAO75_15080</name>
</gene>
<dbReference type="RefSeq" id="WP_199049958.1">
    <property type="nucleotide sequence ID" value="NZ_JAELXT010000015.1"/>
</dbReference>
<keyword evidence="4" id="KW-1185">Reference proteome</keyword>
<evidence type="ECO:0000313" key="4">
    <source>
        <dbReference type="Proteomes" id="UP000620670"/>
    </source>
</evidence>
<dbReference type="InterPro" id="IPR011010">
    <property type="entry name" value="DNA_brk_join_enz"/>
</dbReference>
<evidence type="ECO:0000313" key="3">
    <source>
        <dbReference type="EMBL" id="MBJ6126730.1"/>
    </source>
</evidence>
<evidence type="ECO:0008006" key="5">
    <source>
        <dbReference type="Google" id="ProtNLM"/>
    </source>
</evidence>
<accession>A0ABS0Y352</accession>